<dbReference type="EMBL" id="QKYT01000103">
    <property type="protein sequence ID" value="RIA93488.1"/>
    <property type="molecule type" value="Genomic_DNA"/>
</dbReference>
<dbReference type="OrthoDB" id="2319326at2759"/>
<dbReference type="AlphaFoldDB" id="A0A397T5E0"/>
<proteinExistence type="predicted"/>
<reference evidence="1 2" key="1">
    <citation type="submission" date="2018-06" db="EMBL/GenBank/DDBJ databases">
        <title>Comparative genomics reveals the genomic features of Rhizophagus irregularis, R. cerebriforme, R. diaphanum and Gigaspora rosea, and their symbiotic lifestyle signature.</title>
        <authorList>
            <person name="Morin E."/>
            <person name="San Clemente H."/>
            <person name="Chen E.C.H."/>
            <person name="De La Providencia I."/>
            <person name="Hainaut M."/>
            <person name="Kuo A."/>
            <person name="Kohler A."/>
            <person name="Murat C."/>
            <person name="Tang N."/>
            <person name="Roy S."/>
            <person name="Loubradou J."/>
            <person name="Henrissat B."/>
            <person name="Grigoriev I.V."/>
            <person name="Corradi N."/>
            <person name="Roux C."/>
            <person name="Martin F.M."/>
        </authorList>
    </citation>
    <scope>NUCLEOTIDE SEQUENCE [LARGE SCALE GENOMIC DNA]</scope>
    <source>
        <strain evidence="1 2">DAOM 227022</strain>
    </source>
</reference>
<dbReference type="Proteomes" id="UP000265703">
    <property type="component" value="Unassembled WGS sequence"/>
</dbReference>
<protein>
    <submittedName>
        <fullName evidence="1">Uncharacterized protein</fullName>
    </submittedName>
</protein>
<evidence type="ECO:0000313" key="1">
    <source>
        <dbReference type="EMBL" id="RIA93488.1"/>
    </source>
</evidence>
<evidence type="ECO:0000313" key="2">
    <source>
        <dbReference type="Proteomes" id="UP000265703"/>
    </source>
</evidence>
<name>A0A397T5E0_9GLOM</name>
<comment type="caution">
    <text evidence="1">The sequence shown here is derived from an EMBL/GenBank/DDBJ whole genome shotgun (WGS) entry which is preliminary data.</text>
</comment>
<gene>
    <name evidence="1" type="ORF">C1645_735512</name>
</gene>
<sequence>MSEHQFIVSLFDKKFIPEKIIDKYDHNISSSGTTSSNPLSSQINNNNILFVNNNLQQQQQQQRLLLSGKQFWPTSKPIRYDYIITSNDSTFDNTFSSNLLSTSTNPIKKFFNKIWNKMNPNEILKRKFSLSNSSPQENCEDYHLNQHYSYHNEYLKTHKKTSYFPNTSSLTREKPIREEQSKNILKKRIPSIHFCYDDMFNRRNPISSPINPVAISRNQSISYAPRHNLNPLLSPDERTSKPLQTVCFNIHIYCQNWPIKYQIELPRNISFHRFKCVISQMLHYEIPDDFIVLYHTKRYTNDDFVIRSGINNEKINWFLLDYLCKSDKIRVVTHDAIWSIYLLMWNDDEISVTLFSRSLIEN</sequence>
<keyword evidence="2" id="KW-1185">Reference proteome</keyword>
<organism evidence="1 2">
    <name type="scientific">Glomus cerebriforme</name>
    <dbReference type="NCBI Taxonomy" id="658196"/>
    <lineage>
        <taxon>Eukaryota</taxon>
        <taxon>Fungi</taxon>
        <taxon>Fungi incertae sedis</taxon>
        <taxon>Mucoromycota</taxon>
        <taxon>Glomeromycotina</taxon>
        <taxon>Glomeromycetes</taxon>
        <taxon>Glomerales</taxon>
        <taxon>Glomeraceae</taxon>
        <taxon>Glomus</taxon>
    </lineage>
</organism>
<accession>A0A397T5E0</accession>